<dbReference type="InterPro" id="IPR050809">
    <property type="entry name" value="UgpAE/MalFG_permease"/>
</dbReference>
<dbReference type="RefSeq" id="WP_378094614.1">
    <property type="nucleotide sequence ID" value="NZ_JBHSEP010000005.1"/>
</dbReference>
<name>A0ABV9FB46_9BACL</name>
<keyword evidence="6 7" id="KW-0472">Membrane</keyword>
<feature type="transmembrane region" description="Helical" evidence="7">
    <location>
        <begin position="186"/>
        <end position="207"/>
    </location>
</feature>
<comment type="similarity">
    <text evidence="7">Belongs to the binding-protein-dependent transport system permease family.</text>
</comment>
<evidence type="ECO:0000259" key="8">
    <source>
        <dbReference type="PROSITE" id="PS50928"/>
    </source>
</evidence>
<evidence type="ECO:0000256" key="1">
    <source>
        <dbReference type="ARBA" id="ARBA00004651"/>
    </source>
</evidence>
<feature type="transmembrane region" description="Helical" evidence="7">
    <location>
        <begin position="128"/>
        <end position="145"/>
    </location>
</feature>
<evidence type="ECO:0000256" key="3">
    <source>
        <dbReference type="ARBA" id="ARBA00022475"/>
    </source>
</evidence>
<feature type="domain" description="ABC transmembrane type-1" evidence="8">
    <location>
        <begin position="83"/>
        <end position="301"/>
    </location>
</feature>
<dbReference type="PROSITE" id="PS50928">
    <property type="entry name" value="ABC_TM1"/>
    <property type="match status" value="1"/>
</dbReference>
<feature type="transmembrane region" description="Helical" evidence="7">
    <location>
        <begin position="21"/>
        <end position="41"/>
    </location>
</feature>
<feature type="transmembrane region" description="Helical" evidence="7">
    <location>
        <begin position="219"/>
        <end position="243"/>
    </location>
</feature>
<keyword evidence="10" id="KW-1185">Reference proteome</keyword>
<evidence type="ECO:0000313" key="9">
    <source>
        <dbReference type="EMBL" id="MFC4598399.1"/>
    </source>
</evidence>
<dbReference type="SUPFAM" id="SSF161098">
    <property type="entry name" value="MetI-like"/>
    <property type="match status" value="1"/>
</dbReference>
<organism evidence="9 10">
    <name type="scientific">Cohnella hongkongensis</name>
    <dbReference type="NCBI Taxonomy" id="178337"/>
    <lineage>
        <taxon>Bacteria</taxon>
        <taxon>Bacillati</taxon>
        <taxon>Bacillota</taxon>
        <taxon>Bacilli</taxon>
        <taxon>Bacillales</taxon>
        <taxon>Paenibacillaceae</taxon>
        <taxon>Cohnella</taxon>
    </lineage>
</organism>
<accession>A0ABV9FB46</accession>
<dbReference type="PANTHER" id="PTHR43227:SF11">
    <property type="entry name" value="BLL4140 PROTEIN"/>
    <property type="match status" value="1"/>
</dbReference>
<feature type="transmembrane region" description="Helical" evidence="7">
    <location>
        <begin position="87"/>
        <end position="108"/>
    </location>
</feature>
<evidence type="ECO:0000256" key="6">
    <source>
        <dbReference type="ARBA" id="ARBA00023136"/>
    </source>
</evidence>
<dbReference type="CDD" id="cd06261">
    <property type="entry name" value="TM_PBP2"/>
    <property type="match status" value="1"/>
</dbReference>
<keyword evidence="5 7" id="KW-1133">Transmembrane helix</keyword>
<dbReference type="PANTHER" id="PTHR43227">
    <property type="entry name" value="BLL4140 PROTEIN"/>
    <property type="match status" value="1"/>
</dbReference>
<dbReference type="Pfam" id="PF00528">
    <property type="entry name" value="BPD_transp_1"/>
    <property type="match status" value="1"/>
</dbReference>
<dbReference type="Gene3D" id="1.10.3720.10">
    <property type="entry name" value="MetI-like"/>
    <property type="match status" value="1"/>
</dbReference>
<evidence type="ECO:0000256" key="2">
    <source>
        <dbReference type="ARBA" id="ARBA00022448"/>
    </source>
</evidence>
<comment type="subcellular location">
    <subcellularLocation>
        <location evidence="1 7">Cell membrane</location>
        <topology evidence="1 7">Multi-pass membrane protein</topology>
    </subcellularLocation>
</comment>
<sequence>MGRRMPMKAAKPSKLEQFRKQWDLQSMVLPGVLFVFVFSYIPMYGVLMAFQQYDIFAGIWRSEWVGLANFRMFFQAPEFGNVMRNTIAISLFKLVISFPAPIVLALMLNEVRHMAFKRVIQTISYLPYFLSWVIVSGFVFSLLSVDNGTVNLLLQRLDLIEHPINFLAVPEYFWTILVSVNVWKDVGFASIVYLAAIAGVDPTLYEAASIDGASRFKQIYLVTLPAIAPVIMIFMILAIGNILSAGFEDILLLATNPILRDYSDVIDTYVYRVGILNSRFSYATAVGLFKAVISVGLLLAANRLARRTGVSLW</sequence>
<comment type="caution">
    <text evidence="9">The sequence shown here is derived from an EMBL/GenBank/DDBJ whole genome shotgun (WGS) entry which is preliminary data.</text>
</comment>
<protein>
    <submittedName>
        <fullName evidence="9">ABC transporter permease</fullName>
    </submittedName>
</protein>
<dbReference type="InterPro" id="IPR000515">
    <property type="entry name" value="MetI-like"/>
</dbReference>
<gene>
    <name evidence="9" type="ORF">ACFO3S_09165</name>
</gene>
<evidence type="ECO:0000313" key="10">
    <source>
        <dbReference type="Proteomes" id="UP001596028"/>
    </source>
</evidence>
<evidence type="ECO:0000256" key="5">
    <source>
        <dbReference type="ARBA" id="ARBA00022989"/>
    </source>
</evidence>
<evidence type="ECO:0000256" key="4">
    <source>
        <dbReference type="ARBA" id="ARBA00022692"/>
    </source>
</evidence>
<dbReference type="EMBL" id="JBHSEP010000005">
    <property type="protein sequence ID" value="MFC4598399.1"/>
    <property type="molecule type" value="Genomic_DNA"/>
</dbReference>
<keyword evidence="4 7" id="KW-0812">Transmembrane</keyword>
<dbReference type="InterPro" id="IPR035906">
    <property type="entry name" value="MetI-like_sf"/>
</dbReference>
<proteinExistence type="inferred from homology"/>
<keyword evidence="3" id="KW-1003">Cell membrane</keyword>
<keyword evidence="2 7" id="KW-0813">Transport</keyword>
<evidence type="ECO:0000256" key="7">
    <source>
        <dbReference type="RuleBase" id="RU363032"/>
    </source>
</evidence>
<reference evidence="10" key="1">
    <citation type="journal article" date="2019" name="Int. J. Syst. Evol. Microbiol.">
        <title>The Global Catalogue of Microorganisms (GCM) 10K type strain sequencing project: providing services to taxonomists for standard genome sequencing and annotation.</title>
        <authorList>
            <consortium name="The Broad Institute Genomics Platform"/>
            <consortium name="The Broad Institute Genome Sequencing Center for Infectious Disease"/>
            <person name="Wu L."/>
            <person name="Ma J."/>
        </authorList>
    </citation>
    <scope>NUCLEOTIDE SEQUENCE [LARGE SCALE GENOMIC DNA]</scope>
    <source>
        <strain evidence="10">CCUG 49571</strain>
    </source>
</reference>
<dbReference type="Proteomes" id="UP001596028">
    <property type="component" value="Unassembled WGS sequence"/>
</dbReference>
<feature type="transmembrane region" description="Helical" evidence="7">
    <location>
        <begin position="280"/>
        <end position="301"/>
    </location>
</feature>